<dbReference type="InterPro" id="IPR006202">
    <property type="entry name" value="Neur_chan_lig-bd"/>
</dbReference>
<keyword evidence="4 6" id="KW-0472">Membrane</keyword>
<evidence type="ECO:0000256" key="5">
    <source>
        <dbReference type="SAM" id="MobiDB-lite"/>
    </source>
</evidence>
<keyword evidence="3 6" id="KW-1133">Transmembrane helix</keyword>
<evidence type="ECO:0000256" key="3">
    <source>
        <dbReference type="ARBA" id="ARBA00022989"/>
    </source>
</evidence>
<feature type="transmembrane region" description="Helical" evidence="6">
    <location>
        <begin position="254"/>
        <end position="273"/>
    </location>
</feature>
<dbReference type="InterPro" id="IPR036719">
    <property type="entry name" value="Neuro-gated_channel_TM_sf"/>
</dbReference>
<dbReference type="EMBL" id="CATQJA010002644">
    <property type="protein sequence ID" value="CAJ0576555.1"/>
    <property type="molecule type" value="Genomic_DNA"/>
</dbReference>
<evidence type="ECO:0000256" key="2">
    <source>
        <dbReference type="ARBA" id="ARBA00022692"/>
    </source>
</evidence>
<gene>
    <name evidence="8" type="ORF">MSPICULIGERA_LOCUS14845</name>
</gene>
<dbReference type="InterPro" id="IPR006201">
    <property type="entry name" value="Neur_channel"/>
</dbReference>
<feature type="transmembrane region" description="Helical" evidence="6">
    <location>
        <begin position="285"/>
        <end position="307"/>
    </location>
</feature>
<comment type="caution">
    <text evidence="8">The sequence shown here is derived from an EMBL/GenBank/DDBJ whole genome shotgun (WGS) entry which is preliminary data.</text>
</comment>
<proteinExistence type="predicted"/>
<reference evidence="8" key="1">
    <citation type="submission" date="2023-06" db="EMBL/GenBank/DDBJ databases">
        <authorList>
            <person name="Delattre M."/>
        </authorList>
    </citation>
    <scope>NUCLEOTIDE SEQUENCE</scope>
    <source>
        <strain evidence="8">AF72</strain>
    </source>
</reference>
<dbReference type="GO" id="GO:0016020">
    <property type="term" value="C:membrane"/>
    <property type="evidence" value="ECO:0007669"/>
    <property type="project" value="UniProtKB-SubCell"/>
</dbReference>
<feature type="transmembrane region" description="Helical" evidence="6">
    <location>
        <begin position="366"/>
        <end position="390"/>
    </location>
</feature>
<dbReference type="GO" id="GO:0004888">
    <property type="term" value="F:transmembrane signaling receptor activity"/>
    <property type="evidence" value="ECO:0007669"/>
    <property type="project" value="InterPro"/>
</dbReference>
<dbReference type="AlphaFoldDB" id="A0AA36G2R1"/>
<dbReference type="Gene3D" id="2.70.170.10">
    <property type="entry name" value="Neurotransmitter-gated ion-channel ligand-binding domain"/>
    <property type="match status" value="1"/>
</dbReference>
<dbReference type="InterPro" id="IPR036734">
    <property type="entry name" value="Neur_chan_lig-bd_sf"/>
</dbReference>
<keyword evidence="9" id="KW-1185">Reference proteome</keyword>
<evidence type="ECO:0000259" key="7">
    <source>
        <dbReference type="Pfam" id="PF02931"/>
    </source>
</evidence>
<evidence type="ECO:0000256" key="4">
    <source>
        <dbReference type="ARBA" id="ARBA00023136"/>
    </source>
</evidence>
<dbReference type="Gene3D" id="1.20.58.390">
    <property type="entry name" value="Neurotransmitter-gated ion-channel transmembrane domain"/>
    <property type="match status" value="1"/>
</dbReference>
<feature type="region of interest" description="Disordered" evidence="5">
    <location>
        <begin position="331"/>
        <end position="351"/>
    </location>
</feature>
<name>A0AA36G2R1_9BILA</name>
<dbReference type="SUPFAM" id="SSF63712">
    <property type="entry name" value="Nicotinic receptor ligand binding domain-like"/>
    <property type="match status" value="1"/>
</dbReference>
<evidence type="ECO:0000256" key="1">
    <source>
        <dbReference type="ARBA" id="ARBA00004141"/>
    </source>
</evidence>
<organism evidence="8 9">
    <name type="scientific">Mesorhabditis spiculigera</name>
    <dbReference type="NCBI Taxonomy" id="96644"/>
    <lineage>
        <taxon>Eukaryota</taxon>
        <taxon>Metazoa</taxon>
        <taxon>Ecdysozoa</taxon>
        <taxon>Nematoda</taxon>
        <taxon>Chromadorea</taxon>
        <taxon>Rhabditida</taxon>
        <taxon>Rhabditina</taxon>
        <taxon>Rhabditomorpha</taxon>
        <taxon>Rhabditoidea</taxon>
        <taxon>Rhabditidae</taxon>
        <taxon>Mesorhabditinae</taxon>
        <taxon>Mesorhabditis</taxon>
    </lineage>
</organism>
<dbReference type="CDD" id="cd19051">
    <property type="entry name" value="LGIC_TM_cation"/>
    <property type="match status" value="1"/>
</dbReference>
<evidence type="ECO:0000256" key="6">
    <source>
        <dbReference type="SAM" id="Phobius"/>
    </source>
</evidence>
<dbReference type="PRINTS" id="PR00252">
    <property type="entry name" value="NRIONCHANNEL"/>
</dbReference>
<dbReference type="Pfam" id="PF02931">
    <property type="entry name" value="Neur_chan_LBD"/>
    <property type="match status" value="1"/>
</dbReference>
<dbReference type="Proteomes" id="UP001177023">
    <property type="component" value="Unassembled WGS sequence"/>
</dbReference>
<evidence type="ECO:0000313" key="9">
    <source>
        <dbReference type="Proteomes" id="UP001177023"/>
    </source>
</evidence>
<feature type="non-terminal residue" evidence="8">
    <location>
        <position position="1"/>
    </location>
</feature>
<dbReference type="GO" id="GO:0005230">
    <property type="term" value="F:extracellular ligand-gated monoatomic ion channel activity"/>
    <property type="evidence" value="ECO:0007669"/>
    <property type="project" value="InterPro"/>
</dbReference>
<sequence length="409" mass="46033">MHKYPLLLGLLNVANTSYLTQKIDINYDKRMSPYYISGKTVNVSISLPLMWLAEILEDAQIASWLYSFTVTWQDDRLKYSPRQFGNETRIYVPSTEIWTPRLIVYNSIETKNLLQKGQEDVEIYPDGSVVMQLVQFSRTLCDIWVQRMPFDTQHCALEVASPLQPPKYVSLHGSLVKQPPLMRGNSEFIMRTLAVAELNYTHNGEGMKEISFVAELARCPIYFIVVIVAPSFLISALTVTGILMPKGDTGGQDVISVGLSSMLALSITLSIVAENLPRSASVPLIGIYILACLGVCTASVTLGIWLAHLKTRRRPLPSFLYIFAGRCPGSGRKKAEVKYRTPQNEGTTEDSSKDAAKIDRIVLHRLYTLGFATLQLALLAILILFFSFWWREPQKPPPAFQYSTSRIHF</sequence>
<dbReference type="CDD" id="cd18989">
    <property type="entry name" value="LGIC_ECD_cation"/>
    <property type="match status" value="1"/>
</dbReference>
<feature type="domain" description="Neurotransmitter-gated ion-channel ligand-binding" evidence="7">
    <location>
        <begin position="19"/>
        <end position="172"/>
    </location>
</feature>
<comment type="subcellular location">
    <subcellularLocation>
        <location evidence="1">Membrane</location>
        <topology evidence="1">Multi-pass membrane protein</topology>
    </subcellularLocation>
</comment>
<feature type="transmembrane region" description="Helical" evidence="6">
    <location>
        <begin position="221"/>
        <end position="242"/>
    </location>
</feature>
<evidence type="ECO:0000313" key="8">
    <source>
        <dbReference type="EMBL" id="CAJ0576555.1"/>
    </source>
</evidence>
<keyword evidence="2 6" id="KW-0812">Transmembrane</keyword>
<dbReference type="SUPFAM" id="SSF90112">
    <property type="entry name" value="Neurotransmitter-gated ion-channel transmembrane pore"/>
    <property type="match status" value="1"/>
</dbReference>
<dbReference type="InterPro" id="IPR038050">
    <property type="entry name" value="Neuro_actylchol_rec"/>
</dbReference>
<protein>
    <recommendedName>
        <fullName evidence="7">Neurotransmitter-gated ion-channel ligand-binding domain-containing protein</fullName>
    </recommendedName>
</protein>
<dbReference type="PANTHER" id="PTHR18945">
    <property type="entry name" value="NEUROTRANSMITTER GATED ION CHANNEL"/>
    <property type="match status" value="1"/>
</dbReference>
<accession>A0AA36G2R1</accession>